<proteinExistence type="predicted"/>
<sequence>MEIRPCNDLYIHVAPALHFASSSCFQLIFELRYGDKSFNDPQTMVLQLSAFLKYLFPTYIQTWIRRKDPLMTLQIH</sequence>
<reference evidence="1 2" key="1">
    <citation type="submission" date="2019-07" db="EMBL/GenBank/DDBJ databases">
        <title>WGS assembly of Gossypium tomentosum.</title>
        <authorList>
            <person name="Chen Z.J."/>
            <person name="Sreedasyam A."/>
            <person name="Ando A."/>
            <person name="Song Q."/>
            <person name="De L."/>
            <person name="Hulse-Kemp A."/>
            <person name="Ding M."/>
            <person name="Ye W."/>
            <person name="Kirkbride R."/>
            <person name="Jenkins J."/>
            <person name="Plott C."/>
            <person name="Lovell J."/>
            <person name="Lin Y.-M."/>
            <person name="Vaughn R."/>
            <person name="Liu B."/>
            <person name="Li W."/>
            <person name="Simpson S."/>
            <person name="Scheffler B."/>
            <person name="Saski C."/>
            <person name="Grover C."/>
            <person name="Hu G."/>
            <person name="Conover J."/>
            <person name="Carlson J."/>
            <person name="Shu S."/>
            <person name="Boston L."/>
            <person name="Williams M."/>
            <person name="Peterson D."/>
            <person name="Mcgee K."/>
            <person name="Jones D."/>
            <person name="Wendel J."/>
            <person name="Stelly D."/>
            <person name="Grimwood J."/>
            <person name="Schmutz J."/>
        </authorList>
    </citation>
    <scope>NUCLEOTIDE SEQUENCE [LARGE SCALE GENOMIC DNA]</scope>
    <source>
        <strain evidence="1">7179.01</strain>
    </source>
</reference>
<dbReference type="EMBL" id="CM017614">
    <property type="protein sequence ID" value="TYI29885.1"/>
    <property type="molecule type" value="Genomic_DNA"/>
</dbReference>
<evidence type="ECO:0000313" key="2">
    <source>
        <dbReference type="Proteomes" id="UP000322667"/>
    </source>
</evidence>
<accession>A0A5D2QR48</accession>
<dbReference type="PROSITE" id="PS51257">
    <property type="entry name" value="PROKAR_LIPOPROTEIN"/>
    <property type="match status" value="1"/>
</dbReference>
<name>A0A5D2QR48_GOSTO</name>
<evidence type="ECO:0000313" key="1">
    <source>
        <dbReference type="EMBL" id="TYI29885.1"/>
    </source>
</evidence>
<keyword evidence="2" id="KW-1185">Reference proteome</keyword>
<dbReference type="AlphaFoldDB" id="A0A5D2QR48"/>
<gene>
    <name evidence="1" type="ORF">ES332_A05G348300v1</name>
</gene>
<organism evidence="1 2">
    <name type="scientific">Gossypium tomentosum</name>
    <name type="common">Hawaiian cotton</name>
    <name type="synonym">Gossypium sandvicense</name>
    <dbReference type="NCBI Taxonomy" id="34277"/>
    <lineage>
        <taxon>Eukaryota</taxon>
        <taxon>Viridiplantae</taxon>
        <taxon>Streptophyta</taxon>
        <taxon>Embryophyta</taxon>
        <taxon>Tracheophyta</taxon>
        <taxon>Spermatophyta</taxon>
        <taxon>Magnoliopsida</taxon>
        <taxon>eudicotyledons</taxon>
        <taxon>Gunneridae</taxon>
        <taxon>Pentapetalae</taxon>
        <taxon>rosids</taxon>
        <taxon>malvids</taxon>
        <taxon>Malvales</taxon>
        <taxon>Malvaceae</taxon>
        <taxon>Malvoideae</taxon>
        <taxon>Gossypium</taxon>
    </lineage>
</organism>
<protein>
    <submittedName>
        <fullName evidence="1">Uncharacterized protein</fullName>
    </submittedName>
</protein>
<dbReference type="Proteomes" id="UP000322667">
    <property type="component" value="Chromosome A05"/>
</dbReference>